<evidence type="ECO:0008006" key="4">
    <source>
        <dbReference type="Google" id="ProtNLM"/>
    </source>
</evidence>
<dbReference type="SUPFAM" id="SSF53067">
    <property type="entry name" value="Actin-like ATPase domain"/>
    <property type="match status" value="1"/>
</dbReference>
<dbReference type="CDD" id="cd23763">
    <property type="entry name" value="ASKHA_ATPase_ROK"/>
    <property type="match status" value="1"/>
</dbReference>
<dbReference type="InterPro" id="IPR043129">
    <property type="entry name" value="ATPase_NBD"/>
</dbReference>
<dbReference type="PANTHER" id="PTHR18964">
    <property type="entry name" value="ROK (REPRESSOR, ORF, KINASE) FAMILY"/>
    <property type="match status" value="1"/>
</dbReference>
<dbReference type="AlphaFoldDB" id="A0A2V3DNF5"/>
<sequence>MEEKRRPVVAGRTLQRQINAKSALNRMRHDAVTISDIISELHLSRPAAGDIVAELVEDGWAVESTPDSPSLMGRPAKTYQFNTNQGFIMGVDVGAHTLRIQICNLNGQPLAEHEASLAPTQSRDERLETTFREIDTLLQGMDIPPAAIWSIGVASPGVLREGTVTFYGGPDMPGWVGTDLAAAFEQKYDTAVQVEGDSALGALGEVWQSNSPVDEDLVFILAGYRVGLGIVMDGRLVRGYRGAAGLIGEMPELGWSRLDSYPDIKTMLDTEGDIQEQTDLDKYCSDLALGIRAIALTLDPRIIVIGGGIGQGGPAIIRRLTENLAGKLVSDPILRTSELGDRGVLHGAVKLALIDIDQTVFDVDIPASKAR</sequence>
<keyword evidence="3" id="KW-1185">Reference proteome</keyword>
<dbReference type="InterPro" id="IPR036388">
    <property type="entry name" value="WH-like_DNA-bd_sf"/>
</dbReference>
<evidence type="ECO:0000256" key="1">
    <source>
        <dbReference type="ARBA" id="ARBA00006479"/>
    </source>
</evidence>
<dbReference type="EMBL" id="QHLZ01000014">
    <property type="protein sequence ID" value="PXA64191.1"/>
    <property type="molecule type" value="Genomic_DNA"/>
</dbReference>
<dbReference type="SUPFAM" id="SSF46785">
    <property type="entry name" value="Winged helix' DNA-binding domain"/>
    <property type="match status" value="1"/>
</dbReference>
<comment type="similarity">
    <text evidence="1">Belongs to the ROK (NagC/XylR) family.</text>
</comment>
<dbReference type="InterPro" id="IPR000600">
    <property type="entry name" value="ROK"/>
</dbReference>
<dbReference type="InterPro" id="IPR036390">
    <property type="entry name" value="WH_DNA-bd_sf"/>
</dbReference>
<dbReference type="OrthoDB" id="37575at2"/>
<organism evidence="2 3">
    <name type="scientific">Arthrobacter psychrochitiniphilus</name>
    <dbReference type="NCBI Taxonomy" id="291045"/>
    <lineage>
        <taxon>Bacteria</taxon>
        <taxon>Bacillati</taxon>
        <taxon>Actinomycetota</taxon>
        <taxon>Actinomycetes</taxon>
        <taxon>Micrococcales</taxon>
        <taxon>Micrococcaceae</taxon>
        <taxon>Arthrobacter</taxon>
    </lineage>
</organism>
<comment type="caution">
    <text evidence="2">The sequence shown here is derived from an EMBL/GenBank/DDBJ whole genome shotgun (WGS) entry which is preliminary data.</text>
</comment>
<dbReference type="Proteomes" id="UP000246303">
    <property type="component" value="Unassembled WGS sequence"/>
</dbReference>
<evidence type="ECO:0000313" key="2">
    <source>
        <dbReference type="EMBL" id="PXA64191.1"/>
    </source>
</evidence>
<dbReference type="PANTHER" id="PTHR18964:SF149">
    <property type="entry name" value="BIFUNCTIONAL UDP-N-ACETYLGLUCOSAMINE 2-EPIMERASE_N-ACETYLMANNOSAMINE KINASE"/>
    <property type="match status" value="1"/>
</dbReference>
<reference evidence="2 3" key="1">
    <citation type="submission" date="2018-05" db="EMBL/GenBank/DDBJ databases">
        <title>Genetic diversity of glacier-inhabiting Cryobacterium bacteria in China and description of Cryobacterium mengkeensis sp. nov. and Arthrobacter glacialis sp. nov.</title>
        <authorList>
            <person name="Liu Q."/>
            <person name="Xin Y.-H."/>
        </authorList>
    </citation>
    <scope>NUCLEOTIDE SEQUENCE [LARGE SCALE GENOMIC DNA]</scope>
    <source>
        <strain evidence="2 3">GP3</strain>
    </source>
</reference>
<accession>A0A2V3DNF5</accession>
<gene>
    <name evidence="2" type="ORF">CVS29_16325</name>
</gene>
<dbReference type="RefSeq" id="WP_110107451.1">
    <property type="nucleotide sequence ID" value="NZ_JACBZZ010000001.1"/>
</dbReference>
<dbReference type="Pfam" id="PF00480">
    <property type="entry name" value="ROK"/>
    <property type="match status" value="1"/>
</dbReference>
<protein>
    <recommendedName>
        <fullName evidence="4">ROK family protein</fullName>
    </recommendedName>
</protein>
<proteinExistence type="inferred from homology"/>
<dbReference type="Gene3D" id="1.10.10.10">
    <property type="entry name" value="Winged helix-like DNA-binding domain superfamily/Winged helix DNA-binding domain"/>
    <property type="match status" value="1"/>
</dbReference>
<evidence type="ECO:0000313" key="3">
    <source>
        <dbReference type="Proteomes" id="UP000246303"/>
    </source>
</evidence>
<name>A0A2V3DNF5_9MICC</name>
<dbReference type="Gene3D" id="3.30.420.40">
    <property type="match status" value="3"/>
</dbReference>